<dbReference type="AlphaFoldDB" id="A0A3M7SDW9"/>
<dbReference type="Proteomes" id="UP000276133">
    <property type="component" value="Unassembled WGS sequence"/>
</dbReference>
<proteinExistence type="predicted"/>
<dbReference type="EMBL" id="REGN01001547">
    <property type="protein sequence ID" value="RNA33976.1"/>
    <property type="molecule type" value="Genomic_DNA"/>
</dbReference>
<protein>
    <submittedName>
        <fullName evidence="1">Uncharacterized protein</fullName>
    </submittedName>
</protein>
<organism evidence="1 2">
    <name type="scientific">Brachionus plicatilis</name>
    <name type="common">Marine rotifer</name>
    <name type="synonym">Brachionus muelleri</name>
    <dbReference type="NCBI Taxonomy" id="10195"/>
    <lineage>
        <taxon>Eukaryota</taxon>
        <taxon>Metazoa</taxon>
        <taxon>Spiralia</taxon>
        <taxon>Gnathifera</taxon>
        <taxon>Rotifera</taxon>
        <taxon>Eurotatoria</taxon>
        <taxon>Monogononta</taxon>
        <taxon>Pseudotrocha</taxon>
        <taxon>Ploima</taxon>
        <taxon>Brachionidae</taxon>
        <taxon>Brachionus</taxon>
    </lineage>
</organism>
<keyword evidence="2" id="KW-1185">Reference proteome</keyword>
<name>A0A3M7SDW9_BRAPC</name>
<evidence type="ECO:0000313" key="1">
    <source>
        <dbReference type="EMBL" id="RNA33976.1"/>
    </source>
</evidence>
<sequence length="101" mass="11749">MSNKKYSKILHSTACLSQLQWQNMELSLLNCHNIGHEFCNSCQSHQLEFHYHLFHNSFHMHQKQGGSFRKFFASTGFDTTVSNARKISETKSIVDFILVKL</sequence>
<accession>A0A3M7SDW9</accession>
<comment type="caution">
    <text evidence="1">The sequence shown here is derived from an EMBL/GenBank/DDBJ whole genome shotgun (WGS) entry which is preliminary data.</text>
</comment>
<reference evidence="1 2" key="1">
    <citation type="journal article" date="2018" name="Sci. Rep.">
        <title>Genomic signatures of local adaptation to the degree of environmental predictability in rotifers.</title>
        <authorList>
            <person name="Franch-Gras L."/>
            <person name="Hahn C."/>
            <person name="Garcia-Roger E.M."/>
            <person name="Carmona M.J."/>
            <person name="Serra M."/>
            <person name="Gomez A."/>
        </authorList>
    </citation>
    <scope>NUCLEOTIDE SEQUENCE [LARGE SCALE GENOMIC DNA]</scope>
    <source>
        <strain evidence="1">HYR1</strain>
    </source>
</reference>
<gene>
    <name evidence="1" type="ORF">BpHYR1_035160</name>
</gene>
<evidence type="ECO:0000313" key="2">
    <source>
        <dbReference type="Proteomes" id="UP000276133"/>
    </source>
</evidence>